<name>A0A7W8M5J1_9FIRM</name>
<keyword evidence="10" id="KW-1185">Reference proteome</keyword>
<comment type="caution">
    <text evidence="9">The sequence shown here is derived from an EMBL/GenBank/DDBJ whole genome shotgun (WGS) entry which is preliminary data.</text>
</comment>
<evidence type="ECO:0000313" key="9">
    <source>
        <dbReference type="EMBL" id="MBB5265283.1"/>
    </source>
</evidence>
<feature type="domain" description="Carbohydrate kinase FGGY N-terminal" evidence="7">
    <location>
        <begin position="6"/>
        <end position="253"/>
    </location>
</feature>
<dbReference type="PANTHER" id="PTHR10196">
    <property type="entry name" value="SUGAR KINASE"/>
    <property type="match status" value="1"/>
</dbReference>
<dbReference type="PROSITE" id="PS00933">
    <property type="entry name" value="FGGY_KINASES_1"/>
    <property type="match status" value="1"/>
</dbReference>
<evidence type="ECO:0000256" key="4">
    <source>
        <dbReference type="ARBA" id="ARBA00022777"/>
    </source>
</evidence>
<gene>
    <name evidence="9" type="ORF">HNP82_002426</name>
</gene>
<evidence type="ECO:0000256" key="3">
    <source>
        <dbReference type="ARBA" id="ARBA00022741"/>
    </source>
</evidence>
<organism evidence="9 10">
    <name type="scientific">Catenibacillus scindens</name>
    <dbReference type="NCBI Taxonomy" id="673271"/>
    <lineage>
        <taxon>Bacteria</taxon>
        <taxon>Bacillati</taxon>
        <taxon>Bacillota</taxon>
        <taxon>Clostridia</taxon>
        <taxon>Lachnospirales</taxon>
        <taxon>Lachnospiraceae</taxon>
        <taxon>Catenibacillus</taxon>
    </lineage>
</organism>
<dbReference type="Pfam" id="PF00370">
    <property type="entry name" value="FGGY_N"/>
    <property type="match status" value="1"/>
</dbReference>
<dbReference type="PIRSF" id="PIRSF000538">
    <property type="entry name" value="GlpK"/>
    <property type="match status" value="1"/>
</dbReference>
<dbReference type="GO" id="GO:0005524">
    <property type="term" value="F:ATP binding"/>
    <property type="evidence" value="ECO:0007669"/>
    <property type="project" value="UniProtKB-KW"/>
</dbReference>
<sequence>MSEKKYVIAIDQSTQGTKAMVFDPAGKMILRRDLPHRQIINEKGWVSHDPSEIYENTIKVVGMAVKDSGILPSDIAGVGISNQRETSMIWERSTGKPLGLAVVWQCSRAEAICRRVGKEGLAGPVYEKTGLKLSPYFPAAKWAWLVENTPGAKALVKEHGLCYGTVDTWLIWCLTKGASYKTDYSNASRTQLFNIFDLCWDEEICRGFNIAPKDLPQVCDSDSFFGSTDFEGLFDHPVPIHGVLGDSHGALFGQGCLNPGMIKTTYGTGSSIMMNIGEKPMLSSHGVVTSLAWGLHGKVNYVLEGNINYTGAVISWLKDDVGLICDPGETERWCREAVKDDELYFVPAFTGLGAPYWVSRATGALLGITRTTGKGEIVRACIECIAYQITDVIRAMSQDCGIGVKELRADGGPTKNSYLMQFQSDLLDGTVLVPECEALSGTGAAYAAGLGLGIYDEKVFEALERKAYRPTMAQDVREKKYGGWKAAVGRILT</sequence>
<dbReference type="InterPro" id="IPR018483">
    <property type="entry name" value="Carb_kinase_FGGY_CS"/>
</dbReference>
<dbReference type="PANTHER" id="PTHR10196:SF69">
    <property type="entry name" value="GLYCEROL KINASE"/>
    <property type="match status" value="1"/>
</dbReference>
<reference evidence="9 10" key="1">
    <citation type="submission" date="2020-08" db="EMBL/GenBank/DDBJ databases">
        <title>Genomic Encyclopedia of Type Strains, Phase IV (KMG-IV): sequencing the most valuable type-strain genomes for metagenomic binning, comparative biology and taxonomic classification.</title>
        <authorList>
            <person name="Goeker M."/>
        </authorList>
    </citation>
    <scope>NUCLEOTIDE SEQUENCE [LARGE SCALE GENOMIC DNA]</scope>
    <source>
        <strain evidence="9 10">DSM 106146</strain>
    </source>
</reference>
<dbReference type="AlphaFoldDB" id="A0A7W8M5J1"/>
<dbReference type="Gene3D" id="3.30.420.40">
    <property type="match status" value="2"/>
</dbReference>
<evidence type="ECO:0000256" key="2">
    <source>
        <dbReference type="ARBA" id="ARBA00022679"/>
    </source>
</evidence>
<dbReference type="SUPFAM" id="SSF53067">
    <property type="entry name" value="Actin-like ATPase domain"/>
    <property type="match status" value="2"/>
</dbReference>
<keyword evidence="3" id="KW-0547">Nucleotide-binding</keyword>
<evidence type="ECO:0000259" key="7">
    <source>
        <dbReference type="Pfam" id="PF00370"/>
    </source>
</evidence>
<dbReference type="InterPro" id="IPR000577">
    <property type="entry name" value="Carb_kinase_FGGY"/>
</dbReference>
<comment type="similarity">
    <text evidence="1">Belongs to the FGGY kinase family.</text>
</comment>
<accession>A0A7W8M5J1</accession>
<evidence type="ECO:0000256" key="6">
    <source>
        <dbReference type="ARBA" id="ARBA00043149"/>
    </source>
</evidence>
<evidence type="ECO:0000256" key="5">
    <source>
        <dbReference type="ARBA" id="ARBA00022840"/>
    </source>
</evidence>
<keyword evidence="5" id="KW-0067">ATP-binding</keyword>
<protein>
    <recommendedName>
        <fullName evidence="6">ATP:glycerol 3-phosphotransferase</fullName>
    </recommendedName>
</protein>
<dbReference type="EMBL" id="JACHFW010000010">
    <property type="protein sequence ID" value="MBB5265283.1"/>
    <property type="molecule type" value="Genomic_DNA"/>
</dbReference>
<dbReference type="NCBIfam" id="NF000756">
    <property type="entry name" value="PRK00047.1"/>
    <property type="match status" value="1"/>
</dbReference>
<feature type="domain" description="Carbohydrate kinase FGGY C-terminal" evidence="8">
    <location>
        <begin position="264"/>
        <end position="450"/>
    </location>
</feature>
<dbReference type="GO" id="GO:0019563">
    <property type="term" value="P:glycerol catabolic process"/>
    <property type="evidence" value="ECO:0007669"/>
    <property type="project" value="TreeGrafter"/>
</dbReference>
<evidence type="ECO:0000313" key="10">
    <source>
        <dbReference type="Proteomes" id="UP000543642"/>
    </source>
</evidence>
<dbReference type="GO" id="GO:0004370">
    <property type="term" value="F:glycerol kinase activity"/>
    <property type="evidence" value="ECO:0007669"/>
    <property type="project" value="TreeGrafter"/>
</dbReference>
<dbReference type="InterPro" id="IPR018484">
    <property type="entry name" value="FGGY_N"/>
</dbReference>
<proteinExistence type="inferred from homology"/>
<dbReference type="InterPro" id="IPR018485">
    <property type="entry name" value="FGGY_C"/>
</dbReference>
<dbReference type="Pfam" id="PF02782">
    <property type="entry name" value="FGGY_C"/>
    <property type="match status" value="1"/>
</dbReference>
<dbReference type="CDD" id="cd07769">
    <property type="entry name" value="ASKHA_NBD_FGGY_GK"/>
    <property type="match status" value="1"/>
</dbReference>
<dbReference type="GO" id="GO:0005829">
    <property type="term" value="C:cytosol"/>
    <property type="evidence" value="ECO:0007669"/>
    <property type="project" value="TreeGrafter"/>
</dbReference>
<keyword evidence="2 9" id="KW-0808">Transferase</keyword>
<evidence type="ECO:0000259" key="8">
    <source>
        <dbReference type="Pfam" id="PF02782"/>
    </source>
</evidence>
<dbReference type="Proteomes" id="UP000543642">
    <property type="component" value="Unassembled WGS sequence"/>
</dbReference>
<dbReference type="InterPro" id="IPR043129">
    <property type="entry name" value="ATPase_NBD"/>
</dbReference>
<keyword evidence="4 9" id="KW-0418">Kinase</keyword>
<dbReference type="RefSeq" id="WP_183775103.1">
    <property type="nucleotide sequence ID" value="NZ_JACHFW010000010.1"/>
</dbReference>
<evidence type="ECO:0000256" key="1">
    <source>
        <dbReference type="ARBA" id="ARBA00009156"/>
    </source>
</evidence>